<evidence type="ECO:0000256" key="8">
    <source>
        <dbReference type="ARBA" id="ARBA00037998"/>
    </source>
</evidence>
<gene>
    <name evidence="10" type="primary">livH_6</name>
    <name evidence="10" type="ORF">Mcate_02533</name>
</gene>
<protein>
    <submittedName>
        <fullName evidence="10">High-affinity branched-chain amino acid transport system permease protein LivH</fullName>
    </submittedName>
</protein>
<keyword evidence="3" id="KW-1003">Cell membrane</keyword>
<dbReference type="OrthoDB" id="25113at2"/>
<evidence type="ECO:0000256" key="1">
    <source>
        <dbReference type="ARBA" id="ARBA00004651"/>
    </source>
</evidence>
<comment type="similarity">
    <text evidence="8">Belongs to the binding-protein-dependent transport system permease family. LivHM subfamily.</text>
</comment>
<evidence type="ECO:0000256" key="4">
    <source>
        <dbReference type="ARBA" id="ARBA00022692"/>
    </source>
</evidence>
<evidence type="ECO:0000256" key="7">
    <source>
        <dbReference type="ARBA" id="ARBA00023136"/>
    </source>
</evidence>
<evidence type="ECO:0000256" key="2">
    <source>
        <dbReference type="ARBA" id="ARBA00022448"/>
    </source>
</evidence>
<feature type="transmembrane region" description="Helical" evidence="9">
    <location>
        <begin position="6"/>
        <end position="29"/>
    </location>
</feature>
<proteinExistence type="inferred from homology"/>
<evidence type="ECO:0000256" key="6">
    <source>
        <dbReference type="ARBA" id="ARBA00022989"/>
    </source>
</evidence>
<dbReference type="GO" id="GO:0006865">
    <property type="term" value="P:amino acid transport"/>
    <property type="evidence" value="ECO:0007669"/>
    <property type="project" value="UniProtKB-KW"/>
</dbReference>
<keyword evidence="4 9" id="KW-0812">Transmembrane</keyword>
<reference evidence="10 11" key="1">
    <citation type="submission" date="2018-08" db="EMBL/GenBank/DDBJ databases">
        <title>Meiothermus cateniformans JCM 15151 genome sequencing project.</title>
        <authorList>
            <person name="Da Costa M.S."/>
            <person name="Albuquerque L."/>
            <person name="Raposo P."/>
            <person name="Froufe H.J.C."/>
            <person name="Barroso C.S."/>
            <person name="Egas C."/>
        </authorList>
    </citation>
    <scope>NUCLEOTIDE SEQUENCE [LARGE SCALE GENOMIC DNA]</scope>
    <source>
        <strain evidence="10 11">JCM 15151</strain>
    </source>
</reference>
<dbReference type="RefSeq" id="WP_036197439.1">
    <property type="nucleotide sequence ID" value="NZ_JBHSXZ010000030.1"/>
</dbReference>
<feature type="transmembrane region" description="Helical" evidence="9">
    <location>
        <begin position="274"/>
        <end position="293"/>
    </location>
</feature>
<dbReference type="PANTHER" id="PTHR11795">
    <property type="entry name" value="BRANCHED-CHAIN AMINO ACID TRANSPORT SYSTEM PERMEASE PROTEIN LIVH"/>
    <property type="match status" value="1"/>
</dbReference>
<evidence type="ECO:0000256" key="9">
    <source>
        <dbReference type="SAM" id="Phobius"/>
    </source>
</evidence>
<name>A0A399DRF1_9DEIN</name>
<feature type="transmembrane region" description="Helical" evidence="9">
    <location>
        <begin position="36"/>
        <end position="53"/>
    </location>
</feature>
<comment type="subcellular location">
    <subcellularLocation>
        <location evidence="1">Cell membrane</location>
        <topology evidence="1">Multi-pass membrane protein</topology>
    </subcellularLocation>
</comment>
<keyword evidence="6 9" id="KW-1133">Transmembrane helix</keyword>
<keyword evidence="7 9" id="KW-0472">Membrane</keyword>
<sequence>MDLALVIQTAFNGLANGALYAVIASGFVLVYRATSVVNFAIAEFMLIGAYLTYTMSLFFPLLLALLLALPPAFIFGLLVERGFVRPLLGRNVVAVVMATIGLAAALDGATLLLWGPDQKAMGAADVFQLPKEMPNLAFSLGGVFLSSKAVWSLVLALPLALLLVVALKYSRYGVLLRAVSESETAALAMGINAPRVVAVAWGLSAVMATIGGAFLAGAAGGGGPGHHLILLGLIVFPVAILGGFDSVPGAVVAGLFIGLIEAFSQLYLESLLPGITQAIPFLIVLLVLLFRPYGLFGQHRIERV</sequence>
<organism evidence="10 11">
    <name type="scientific">Meiothermus taiwanensis</name>
    <dbReference type="NCBI Taxonomy" id="172827"/>
    <lineage>
        <taxon>Bacteria</taxon>
        <taxon>Thermotogati</taxon>
        <taxon>Deinococcota</taxon>
        <taxon>Deinococci</taxon>
        <taxon>Thermales</taxon>
        <taxon>Thermaceae</taxon>
        <taxon>Meiothermus</taxon>
    </lineage>
</organism>
<accession>A0A399DRF1</accession>
<feature type="transmembrane region" description="Helical" evidence="9">
    <location>
        <begin position="196"/>
        <end position="219"/>
    </location>
</feature>
<dbReference type="InterPro" id="IPR052157">
    <property type="entry name" value="BCAA_transport_permease"/>
</dbReference>
<dbReference type="Proteomes" id="UP000266089">
    <property type="component" value="Unassembled WGS sequence"/>
</dbReference>
<dbReference type="InterPro" id="IPR001851">
    <property type="entry name" value="ABC_transp_permease"/>
</dbReference>
<keyword evidence="2" id="KW-0813">Transport</keyword>
<dbReference type="GO" id="GO:0005886">
    <property type="term" value="C:plasma membrane"/>
    <property type="evidence" value="ECO:0007669"/>
    <property type="project" value="UniProtKB-SubCell"/>
</dbReference>
<dbReference type="CDD" id="cd06582">
    <property type="entry name" value="TM_PBP1_LivH_like"/>
    <property type="match status" value="1"/>
</dbReference>
<dbReference type="EMBL" id="QWKX01000091">
    <property type="protein sequence ID" value="RIH74825.1"/>
    <property type="molecule type" value="Genomic_DNA"/>
</dbReference>
<evidence type="ECO:0000313" key="11">
    <source>
        <dbReference type="Proteomes" id="UP000266089"/>
    </source>
</evidence>
<evidence type="ECO:0000256" key="3">
    <source>
        <dbReference type="ARBA" id="ARBA00022475"/>
    </source>
</evidence>
<feature type="transmembrane region" description="Helical" evidence="9">
    <location>
        <begin position="225"/>
        <end position="244"/>
    </location>
</feature>
<dbReference type="GO" id="GO:0022857">
    <property type="term" value="F:transmembrane transporter activity"/>
    <property type="evidence" value="ECO:0007669"/>
    <property type="project" value="InterPro"/>
</dbReference>
<dbReference type="Pfam" id="PF02653">
    <property type="entry name" value="BPD_transp_2"/>
    <property type="match status" value="1"/>
</dbReference>
<keyword evidence="5" id="KW-0029">Amino-acid transport</keyword>
<feature type="transmembrane region" description="Helical" evidence="9">
    <location>
        <begin position="59"/>
        <end position="79"/>
    </location>
</feature>
<feature type="transmembrane region" description="Helical" evidence="9">
    <location>
        <begin position="91"/>
        <end position="114"/>
    </location>
</feature>
<dbReference type="PANTHER" id="PTHR11795:SF451">
    <property type="entry name" value="ABC TRANSPORTER PERMEASE PROTEIN"/>
    <property type="match status" value="1"/>
</dbReference>
<evidence type="ECO:0000313" key="10">
    <source>
        <dbReference type="EMBL" id="RIH74825.1"/>
    </source>
</evidence>
<evidence type="ECO:0000256" key="5">
    <source>
        <dbReference type="ARBA" id="ARBA00022970"/>
    </source>
</evidence>
<feature type="transmembrane region" description="Helical" evidence="9">
    <location>
        <begin position="149"/>
        <end position="167"/>
    </location>
</feature>
<comment type="caution">
    <text evidence="10">The sequence shown here is derived from an EMBL/GenBank/DDBJ whole genome shotgun (WGS) entry which is preliminary data.</text>
</comment>
<dbReference type="AlphaFoldDB" id="A0A399DRF1"/>